<dbReference type="Pfam" id="PF00583">
    <property type="entry name" value="Acetyltransf_1"/>
    <property type="match status" value="1"/>
</dbReference>
<dbReference type="EMBL" id="BRXZ01000785">
    <property type="protein sequence ID" value="GMH53869.1"/>
    <property type="molecule type" value="Genomic_DNA"/>
</dbReference>
<evidence type="ECO:0000313" key="4">
    <source>
        <dbReference type="Proteomes" id="UP001165082"/>
    </source>
</evidence>
<dbReference type="GO" id="GO:0000123">
    <property type="term" value="C:histone acetyltransferase complex"/>
    <property type="evidence" value="ECO:0007669"/>
    <property type="project" value="TreeGrafter"/>
</dbReference>
<dbReference type="PANTHER" id="PTHR45750:SF3">
    <property type="entry name" value="HISTONE ACETYLTRANSFERASE"/>
    <property type="match status" value="1"/>
</dbReference>
<dbReference type="Gene3D" id="3.40.630.30">
    <property type="match status" value="1"/>
</dbReference>
<feature type="domain" description="N-acetyltransferase" evidence="2">
    <location>
        <begin position="28"/>
        <end position="170"/>
    </location>
</feature>
<dbReference type="InterPro" id="IPR000182">
    <property type="entry name" value="GNAT_dom"/>
</dbReference>
<dbReference type="OrthoDB" id="1937912at2759"/>
<dbReference type="SUPFAM" id="SSF55729">
    <property type="entry name" value="Acyl-CoA N-acyltransferases (Nat)"/>
    <property type="match status" value="1"/>
</dbReference>
<name>A0A9W7DRT7_9STRA</name>
<dbReference type="InterPro" id="IPR016181">
    <property type="entry name" value="Acyl_CoA_acyltransferase"/>
</dbReference>
<dbReference type="InterPro" id="IPR037800">
    <property type="entry name" value="GCN5"/>
</dbReference>
<evidence type="ECO:0000313" key="3">
    <source>
        <dbReference type="EMBL" id="GMH53869.1"/>
    </source>
</evidence>
<organism evidence="3 4">
    <name type="scientific">Triparma retinervis</name>
    <dbReference type="NCBI Taxonomy" id="2557542"/>
    <lineage>
        <taxon>Eukaryota</taxon>
        <taxon>Sar</taxon>
        <taxon>Stramenopiles</taxon>
        <taxon>Ochrophyta</taxon>
        <taxon>Bolidophyceae</taxon>
        <taxon>Parmales</taxon>
        <taxon>Triparmaceae</taxon>
        <taxon>Triparma</taxon>
    </lineage>
</organism>
<dbReference type="GO" id="GO:0010484">
    <property type="term" value="F:histone H3 acetyltransferase activity"/>
    <property type="evidence" value="ECO:0007669"/>
    <property type="project" value="TreeGrafter"/>
</dbReference>
<comment type="caution">
    <text evidence="3">The sequence shown here is derived from an EMBL/GenBank/DDBJ whole genome shotgun (WGS) entry which is preliminary data.</text>
</comment>
<dbReference type="PANTHER" id="PTHR45750">
    <property type="entry name" value="GH11602P"/>
    <property type="match status" value="1"/>
</dbReference>
<proteinExistence type="predicted"/>
<gene>
    <name evidence="3" type="ORF">TrRE_jg8385</name>
</gene>
<dbReference type="AlphaFoldDB" id="A0A9W7DRT7"/>
<keyword evidence="1" id="KW-0539">Nucleus</keyword>
<accession>A0A9W7DRT7</accession>
<sequence>MEQLSEYVPLPQTSTTVPLAFTVVQNHSGASDLILTQLIQLKSIFGRQLPKMPRPYITRLVFDRRHKSLILYLNPRGPPHSITNMATSPSPSPPGAMVGGICYRAYKNEKFAEIAFCAVQASQQVKGYGSVVMNLLKEQGLREGIEYFITYADNYAVGYFKKLGFTKGIT</sequence>
<protein>
    <recommendedName>
        <fullName evidence="2">N-acetyltransferase domain-containing protein</fullName>
    </recommendedName>
</protein>
<evidence type="ECO:0000259" key="2">
    <source>
        <dbReference type="PROSITE" id="PS51186"/>
    </source>
</evidence>
<dbReference type="PROSITE" id="PS51186">
    <property type="entry name" value="GNAT"/>
    <property type="match status" value="1"/>
</dbReference>
<dbReference type="Proteomes" id="UP001165082">
    <property type="component" value="Unassembled WGS sequence"/>
</dbReference>
<keyword evidence="4" id="KW-1185">Reference proteome</keyword>
<reference evidence="3" key="1">
    <citation type="submission" date="2022-07" db="EMBL/GenBank/DDBJ databases">
        <title>Genome analysis of Parmales, a sister group of diatoms, reveals the evolutionary specialization of diatoms from phago-mixotrophs to photoautotrophs.</title>
        <authorList>
            <person name="Ban H."/>
            <person name="Sato S."/>
            <person name="Yoshikawa S."/>
            <person name="Kazumasa Y."/>
            <person name="Nakamura Y."/>
            <person name="Ichinomiya M."/>
            <person name="Saitoh K."/>
            <person name="Sato N."/>
            <person name="Blanc-Mathieu R."/>
            <person name="Endo H."/>
            <person name="Kuwata A."/>
            <person name="Ogata H."/>
        </authorList>
    </citation>
    <scope>NUCLEOTIDE SEQUENCE</scope>
</reference>
<evidence type="ECO:0000256" key="1">
    <source>
        <dbReference type="ARBA" id="ARBA00023242"/>
    </source>
</evidence>
<dbReference type="GO" id="GO:0045944">
    <property type="term" value="P:positive regulation of transcription by RNA polymerase II"/>
    <property type="evidence" value="ECO:0007669"/>
    <property type="project" value="TreeGrafter"/>
</dbReference>